<dbReference type="Proteomes" id="UP000002533">
    <property type="component" value="Chromosome"/>
</dbReference>
<dbReference type="eggNOG" id="ENOG5032U5E">
    <property type="taxonomic scope" value="Bacteria"/>
</dbReference>
<reference evidence="2" key="1">
    <citation type="journal article" date="2014" name="Stand. Genomic Sci.">
        <title>Complete genome sequence of Anabaena variabilis ATCC 29413.</title>
        <authorList>
            <person name="Thiel T."/>
            <person name="Pratte B.S."/>
            <person name="Zhong J."/>
            <person name="Goodwin L."/>
            <person name="Copeland A."/>
            <person name="Lucas S."/>
            <person name="Han C."/>
            <person name="Pitluck S."/>
            <person name="Land M.L."/>
            <person name="Kyrpides N.C."/>
            <person name="Woyke T."/>
        </authorList>
    </citation>
    <scope>NUCLEOTIDE SEQUENCE [LARGE SCALE GENOMIC DNA]</scope>
    <source>
        <strain evidence="2">ATCC 29413 / PCC 7937</strain>
    </source>
</reference>
<organism evidence="1 2">
    <name type="scientific">Trichormus variabilis (strain ATCC 29413 / PCC 7937)</name>
    <name type="common">Anabaena variabilis</name>
    <dbReference type="NCBI Taxonomy" id="240292"/>
    <lineage>
        <taxon>Bacteria</taxon>
        <taxon>Bacillati</taxon>
        <taxon>Cyanobacteriota</taxon>
        <taxon>Cyanophyceae</taxon>
        <taxon>Nostocales</taxon>
        <taxon>Nostocaceae</taxon>
        <taxon>Trichormus</taxon>
    </lineage>
</organism>
<proteinExistence type="predicted"/>
<dbReference type="EMBL" id="CP000117">
    <property type="protein sequence ID" value="ABA19821.1"/>
    <property type="molecule type" value="Genomic_DNA"/>
</dbReference>
<dbReference type="NCBIfam" id="NF045586">
    <property type="entry name" value="Npun_F0494_fam"/>
    <property type="match status" value="1"/>
</dbReference>
<gene>
    <name evidence="1" type="ordered locus">Ava_0195</name>
</gene>
<accession>Q3MGR5</accession>
<sequence>MTILGNWGLGIGDWEKCFPSHQYPVFNPNYELRIMPTMDSPTPKAFSYPQTTIERARRSLICSPFNIGLFATMRSQSVSLGAIANEAGVKNGYTKNSLLELTCDNELDWLIQVGLLRREVDGQGITDSFRLTPLGHQLIEQYQGKNLPAPSWRDRLYDIVIRWFRLPF</sequence>
<dbReference type="AlphaFoldDB" id="Q3MGR5"/>
<dbReference type="InterPro" id="IPR054651">
    <property type="entry name" value="Npun_F0494-like"/>
</dbReference>
<dbReference type="HOGENOM" id="CLU_134859_0_0_3"/>
<protein>
    <submittedName>
        <fullName evidence="1">Uncharacterized protein</fullName>
    </submittedName>
</protein>
<evidence type="ECO:0000313" key="2">
    <source>
        <dbReference type="Proteomes" id="UP000002533"/>
    </source>
</evidence>
<evidence type="ECO:0000313" key="1">
    <source>
        <dbReference type="EMBL" id="ABA19821.1"/>
    </source>
</evidence>
<dbReference type="KEGG" id="ava:Ava_0195"/>
<name>Q3MGR5_TRIV2</name>
<dbReference type="STRING" id="240292.Ava_0195"/>